<reference evidence="4" key="1">
    <citation type="journal article" date="2019" name="Nat. Commun.">
        <title>The genome of broomcorn millet.</title>
        <authorList>
            <person name="Zou C."/>
            <person name="Miki D."/>
            <person name="Li D."/>
            <person name="Tang Q."/>
            <person name="Xiao L."/>
            <person name="Rajput S."/>
            <person name="Deng P."/>
            <person name="Jia W."/>
            <person name="Huang R."/>
            <person name="Zhang M."/>
            <person name="Sun Y."/>
            <person name="Hu J."/>
            <person name="Fu X."/>
            <person name="Schnable P.S."/>
            <person name="Li F."/>
            <person name="Zhang H."/>
            <person name="Feng B."/>
            <person name="Zhu X."/>
            <person name="Liu R."/>
            <person name="Schnable J.C."/>
            <person name="Zhu J.-K."/>
            <person name="Zhang H."/>
        </authorList>
    </citation>
    <scope>NUCLEOTIDE SEQUENCE [LARGE SCALE GENOMIC DNA]</scope>
</reference>
<feature type="compositionally biased region" description="Basic and acidic residues" evidence="2">
    <location>
        <begin position="90"/>
        <end position="110"/>
    </location>
</feature>
<sequence length="717" mass="78538">MDVPRGGARRPAPSGAGADQRRAAAQQAMARMEEMMLAHAGAAGEFSIILDAPLPSLQQYRRHPATTSGAPSASSSSPFRRGGKDGAGGGRDEERVPARLRRDGSGHDALGDAGASRRGADVEARRERRPAGGARGRGDEGKEEEEAEAPVRLTGPRSVRRPASRGATPPPRPAEAKRVVAEEGEEETPLQLLARGDRSSRATRPAEAPAPPQAVETAPAATRPSSRRSSREAGVRPVVAEVAANVDSDVESVGRRSSRGSEDGGEDAVALPRPLATVVARDRSRSNSPAISRNGVDSAAANRPPSTGRSTFAPPIGVNVKPLQAVEMPNGTPTDRRAVYPDPTFAQSTRSRDSHDSSTITEELEMLKDENVNLLEKLGLAEEKLRQSEARTMELEKQVANLGDGLSMEVKLMKRREEMLVRKEQEIRKALISKNGKSEELATLQQQLRSAREEASSAVKKLKEAESETKDLRTMTRRMILSKEEMEEVVMKRCWLARYWGLAVQYGIYPDISMSKHEYWSSLAPLPFEYVTSAGQRAKNGSETGSDGLEEVDKLVHDLTVTAGEGNVETMLAVDKGLQELAFLKVEDAVLFALAQHHRSNVAGPADPDIKSSGDEKFTEAFDLSKEEEEDVQFKQAWLIYFWRRAKNHNVEEDIAEERLQMWIDRNGQQPTSHDAVDVEQGLHELRKLGIEQLLWELSRHEVNLAKDDPSDVEDLT</sequence>
<dbReference type="Proteomes" id="UP000275267">
    <property type="component" value="Unassembled WGS sequence"/>
</dbReference>
<dbReference type="GO" id="GO:0000911">
    <property type="term" value="P:cytokinesis by cell plate formation"/>
    <property type="evidence" value="ECO:0007669"/>
    <property type="project" value="InterPro"/>
</dbReference>
<organism evidence="3 4">
    <name type="scientific">Panicum miliaceum</name>
    <name type="common">Proso millet</name>
    <name type="synonym">Broomcorn millet</name>
    <dbReference type="NCBI Taxonomy" id="4540"/>
    <lineage>
        <taxon>Eukaryota</taxon>
        <taxon>Viridiplantae</taxon>
        <taxon>Streptophyta</taxon>
        <taxon>Embryophyta</taxon>
        <taxon>Tracheophyta</taxon>
        <taxon>Spermatophyta</taxon>
        <taxon>Magnoliopsida</taxon>
        <taxon>Liliopsida</taxon>
        <taxon>Poales</taxon>
        <taxon>Poaceae</taxon>
        <taxon>PACMAD clade</taxon>
        <taxon>Panicoideae</taxon>
        <taxon>Panicodae</taxon>
        <taxon>Paniceae</taxon>
        <taxon>Panicinae</taxon>
        <taxon>Panicum</taxon>
        <taxon>Panicum sect. Panicum</taxon>
    </lineage>
</organism>
<feature type="compositionally biased region" description="Basic and acidic residues" evidence="2">
    <location>
        <begin position="118"/>
        <end position="140"/>
    </location>
</feature>
<feature type="compositionally biased region" description="Low complexity" evidence="2">
    <location>
        <begin position="202"/>
        <end position="224"/>
    </location>
</feature>
<dbReference type="PANTHER" id="PTHR31762">
    <property type="entry name" value="FAS-BINDING FACTOR-LIKE PROTEIN"/>
    <property type="match status" value="1"/>
</dbReference>
<dbReference type="EMBL" id="PQIB02000014">
    <property type="protein sequence ID" value="RLM68993.1"/>
    <property type="molecule type" value="Genomic_DNA"/>
</dbReference>
<dbReference type="PANTHER" id="PTHR31762:SF13">
    <property type="entry name" value="OS11G0520500 PROTEIN"/>
    <property type="match status" value="1"/>
</dbReference>
<keyword evidence="1" id="KW-0175">Coiled coil</keyword>
<accession>A0A3L6Q0L3</accession>
<evidence type="ECO:0000256" key="2">
    <source>
        <dbReference type="SAM" id="MobiDB-lite"/>
    </source>
</evidence>
<feature type="coiled-coil region" evidence="1">
    <location>
        <begin position="434"/>
        <end position="468"/>
    </location>
</feature>
<evidence type="ECO:0000256" key="1">
    <source>
        <dbReference type="SAM" id="Coils"/>
    </source>
</evidence>
<feature type="region of interest" description="Disordered" evidence="2">
    <location>
        <begin position="59"/>
        <end position="359"/>
    </location>
</feature>
<name>A0A3L6Q0L3_PANMI</name>
<evidence type="ECO:0000313" key="3">
    <source>
        <dbReference type="EMBL" id="RLM68993.1"/>
    </source>
</evidence>
<dbReference type="OrthoDB" id="680678at2759"/>
<comment type="caution">
    <text evidence="3">The sequence shown here is derived from an EMBL/GenBank/DDBJ whole genome shotgun (WGS) entry which is preliminary data.</text>
</comment>
<dbReference type="InterPro" id="IPR040321">
    <property type="entry name" value="SCD2-like"/>
</dbReference>
<gene>
    <name evidence="3" type="ORF">C2845_PM17G10470</name>
</gene>
<feature type="compositionally biased region" description="Low complexity" evidence="2">
    <location>
        <begin position="65"/>
        <end position="80"/>
    </location>
</feature>
<feature type="region of interest" description="Disordered" evidence="2">
    <location>
        <begin position="1"/>
        <end position="29"/>
    </location>
</feature>
<protein>
    <submittedName>
        <fullName evidence="3">Coiled-coil domain-containing protein SCD2-like</fullName>
    </submittedName>
</protein>
<dbReference type="STRING" id="4540.A0A3L6Q0L3"/>
<evidence type="ECO:0000313" key="4">
    <source>
        <dbReference type="Proteomes" id="UP000275267"/>
    </source>
</evidence>
<proteinExistence type="predicted"/>
<dbReference type="AlphaFoldDB" id="A0A3L6Q0L3"/>
<keyword evidence="4" id="KW-1185">Reference proteome</keyword>